<dbReference type="PANTHER" id="PTHR44157">
    <property type="entry name" value="DNAJ HOMOLOG SUBFAMILY C MEMBER 11"/>
    <property type="match status" value="1"/>
</dbReference>
<evidence type="ECO:0000256" key="1">
    <source>
        <dbReference type="ARBA" id="ARBA00004370"/>
    </source>
</evidence>
<evidence type="ECO:0000313" key="7">
    <source>
        <dbReference type="Proteomes" id="UP000014071"/>
    </source>
</evidence>
<dbReference type="CDD" id="cd06257">
    <property type="entry name" value="DnaJ"/>
    <property type="match status" value="1"/>
</dbReference>
<dbReference type="InterPro" id="IPR036869">
    <property type="entry name" value="J_dom_sf"/>
</dbReference>
<dbReference type="SMART" id="SM00271">
    <property type="entry name" value="DnaJ"/>
    <property type="match status" value="1"/>
</dbReference>
<dbReference type="PROSITE" id="PS00636">
    <property type="entry name" value="DNAJ_1"/>
    <property type="match status" value="1"/>
</dbReference>
<reference evidence="7" key="1">
    <citation type="journal article" date="2013" name="Genome Announc.">
        <title>Draft genome sequence of the basidiomycetous yeast-like fungus Pseudozyma hubeiensis SY62, which produces an abundant amount of the biosurfactant mannosylerythritol lipids.</title>
        <authorList>
            <person name="Konishi M."/>
            <person name="Hatada Y."/>
            <person name="Horiuchi J."/>
        </authorList>
    </citation>
    <scope>NUCLEOTIDE SEQUENCE [LARGE SCALE GENOMIC DNA]</scope>
    <source>
        <strain evidence="7">SY62</strain>
    </source>
</reference>
<organism evidence="6 7">
    <name type="scientific">Pseudozyma hubeiensis (strain SY62)</name>
    <name type="common">Yeast</name>
    <dbReference type="NCBI Taxonomy" id="1305764"/>
    <lineage>
        <taxon>Eukaryota</taxon>
        <taxon>Fungi</taxon>
        <taxon>Dikarya</taxon>
        <taxon>Basidiomycota</taxon>
        <taxon>Ustilaginomycotina</taxon>
        <taxon>Ustilaginomycetes</taxon>
        <taxon>Ustilaginales</taxon>
        <taxon>Ustilaginaceae</taxon>
        <taxon>Pseudozyma</taxon>
    </lineage>
</organism>
<feature type="domain" description="J" evidence="5">
    <location>
        <begin position="132"/>
        <end position="200"/>
    </location>
</feature>
<dbReference type="Pfam" id="PF00226">
    <property type="entry name" value="DnaJ"/>
    <property type="match status" value="1"/>
</dbReference>
<dbReference type="Pfam" id="PF22774">
    <property type="entry name" value="DNAJC11_beta-barrel"/>
    <property type="match status" value="1"/>
</dbReference>
<dbReference type="eggNOG" id="KOG0718">
    <property type="taxonomic scope" value="Eukaryota"/>
</dbReference>
<feature type="compositionally biased region" description="Low complexity" evidence="4">
    <location>
        <begin position="25"/>
        <end position="86"/>
    </location>
</feature>
<dbReference type="PANTHER" id="PTHR44157:SF1">
    <property type="entry name" value="DNAJ HOMOLOG SUBFAMILY C MEMBER 11"/>
    <property type="match status" value="1"/>
</dbReference>
<dbReference type="OrthoDB" id="10250354at2759"/>
<sequence>MPPPAPPRATVEEISDDDDPYAPYRPSQPRSRTPSSSTTSSSSTASSSSSSSTGRTSTSTHTRSSPSASSARVPSASEAYSQSPSSGTQGTFPRAGGDEEPLFGGRPFRDSHASSSSFPATDSTNRSTDKTYLYTILNVPVDASAETIKEAYRSLAVVLHPDKHKDASRKAAAESRFREVQRAYEILSDQEKRTIYDYFGEEGLKSTWSVAVRGRSAREMQEEMERERRRKEVADAEALVKSKGDFTAHIDASAMFAPASRIARQAASGGPMSAQQRAAVGANKDATPGMPVPKTFPRPITFADRIARVGCTQLIGKHGFETQVTPTTSATFSGQMVSRNGLGGGNLVGTVKTHWSPRLFTELTLSFLRPQIITTKGQFTLDASSFFSWQSTIQTLLMPPTLNLTYGQRLSSKSSLTGFTSVRSGTWSVGRWGGAGMKEGMMVRREPAAVSVGLTKQVDEGSGWTVQTSVSTGDQNVSVDYALKVLGGVKVRTGFNMGTGSGVSAFSSAERRLTENVRLSLGLTCSLPVGGVTLRVKVNRLGQKILVPIMLSPEFRSDLVVLFTAVPAAAYTALHWGYLEPRKQKRLKNRLGELRKVNREVIVERRQAAVEAREVLKDQAVKRARQEFDRNGLVILDAWYGRKESFPASRDGLASEAESIWTEVKNDSPSPDDSADLEKETCWDVKIPLQALTARSQLIIPGSRSKANLLGFHDPVLGEKKHLLVRYSFRGSLHEVLVEDLMELALPMRIHQVS</sequence>
<protein>
    <recommendedName>
        <fullName evidence="5">J domain-containing protein</fullName>
    </recommendedName>
</protein>
<dbReference type="AlphaFoldDB" id="R9PHE7"/>
<dbReference type="InterPro" id="IPR024586">
    <property type="entry name" value="DnaJ-like_C11_C"/>
</dbReference>
<keyword evidence="2" id="KW-0472">Membrane</keyword>
<evidence type="ECO:0000259" key="5">
    <source>
        <dbReference type="PROSITE" id="PS50076"/>
    </source>
</evidence>
<proteinExistence type="predicted"/>
<dbReference type="EMBL" id="DF238810">
    <property type="protein sequence ID" value="GAC97525.1"/>
    <property type="molecule type" value="Genomic_DNA"/>
</dbReference>
<accession>R9PHE7</accession>
<dbReference type="STRING" id="1305764.R9PHE7"/>
<comment type="subcellular location">
    <subcellularLocation>
        <location evidence="1">Membrane</location>
    </subcellularLocation>
</comment>
<name>R9PHE7_PSEHS</name>
<keyword evidence="3" id="KW-0143">Chaperone</keyword>
<dbReference type="PRINTS" id="PR00625">
    <property type="entry name" value="JDOMAIN"/>
</dbReference>
<dbReference type="RefSeq" id="XP_012191112.1">
    <property type="nucleotide sequence ID" value="XM_012335722.1"/>
</dbReference>
<feature type="region of interest" description="Disordered" evidence="4">
    <location>
        <begin position="1"/>
        <end position="126"/>
    </location>
</feature>
<dbReference type="GO" id="GO:0016020">
    <property type="term" value="C:membrane"/>
    <property type="evidence" value="ECO:0007669"/>
    <property type="project" value="UniProtKB-SubCell"/>
</dbReference>
<dbReference type="HOGENOM" id="CLU_019611_0_1_1"/>
<dbReference type="InterPro" id="IPR052243">
    <property type="entry name" value="Mito_inner_membrane_organizer"/>
</dbReference>
<dbReference type="InterPro" id="IPR001623">
    <property type="entry name" value="DnaJ_domain"/>
</dbReference>
<dbReference type="Gene3D" id="1.10.287.110">
    <property type="entry name" value="DnaJ domain"/>
    <property type="match status" value="1"/>
</dbReference>
<dbReference type="Pfam" id="PF11875">
    <property type="entry name" value="DnaJ-like_C11_C"/>
    <property type="match status" value="1"/>
</dbReference>
<evidence type="ECO:0000256" key="3">
    <source>
        <dbReference type="ARBA" id="ARBA00023186"/>
    </source>
</evidence>
<evidence type="ECO:0000313" key="6">
    <source>
        <dbReference type="EMBL" id="GAC97525.1"/>
    </source>
</evidence>
<gene>
    <name evidence="6" type="ORF">PHSY_005111</name>
</gene>
<feature type="compositionally biased region" description="Polar residues" evidence="4">
    <location>
        <begin position="113"/>
        <end position="126"/>
    </location>
</feature>
<dbReference type="GO" id="GO:0005739">
    <property type="term" value="C:mitochondrion"/>
    <property type="evidence" value="ECO:0007669"/>
    <property type="project" value="GOC"/>
</dbReference>
<dbReference type="SUPFAM" id="SSF46565">
    <property type="entry name" value="Chaperone J-domain"/>
    <property type="match status" value="1"/>
</dbReference>
<evidence type="ECO:0000256" key="4">
    <source>
        <dbReference type="SAM" id="MobiDB-lite"/>
    </source>
</evidence>
<dbReference type="InterPro" id="IPR018253">
    <property type="entry name" value="DnaJ_domain_CS"/>
</dbReference>
<keyword evidence="7" id="KW-1185">Reference proteome</keyword>
<dbReference type="GO" id="GO:0042407">
    <property type="term" value="P:cristae formation"/>
    <property type="evidence" value="ECO:0007669"/>
    <property type="project" value="TreeGrafter"/>
</dbReference>
<dbReference type="GeneID" id="24110391"/>
<dbReference type="Proteomes" id="UP000014071">
    <property type="component" value="Unassembled WGS sequence"/>
</dbReference>
<dbReference type="PROSITE" id="PS50076">
    <property type="entry name" value="DNAJ_2"/>
    <property type="match status" value="1"/>
</dbReference>
<evidence type="ECO:0000256" key="2">
    <source>
        <dbReference type="ARBA" id="ARBA00023136"/>
    </source>
</evidence>
<dbReference type="InterPro" id="IPR055225">
    <property type="entry name" value="DNAJC11-like_beta-barrel"/>
</dbReference>